<accession>C3XBE6</accession>
<dbReference type="GO" id="GO:0003700">
    <property type="term" value="F:DNA-binding transcription factor activity"/>
    <property type="evidence" value="ECO:0007669"/>
    <property type="project" value="InterPro"/>
</dbReference>
<keyword evidence="4" id="KW-0010">Activator</keyword>
<protein>
    <submittedName>
        <fullName evidence="7">Putative transcriptional activator protein NhaR</fullName>
    </submittedName>
</protein>
<proteinExistence type="inferred from homology"/>
<dbReference type="Proteomes" id="UP000005089">
    <property type="component" value="Unassembled WGS sequence"/>
</dbReference>
<dbReference type="GO" id="GO:2000142">
    <property type="term" value="P:regulation of DNA-templated transcription initiation"/>
    <property type="evidence" value="ECO:0007669"/>
    <property type="project" value="TreeGrafter"/>
</dbReference>
<dbReference type="Gene3D" id="1.10.10.10">
    <property type="entry name" value="Winged helix-like DNA-binding domain superfamily/Winged helix DNA-binding domain"/>
    <property type="match status" value="1"/>
</dbReference>
<evidence type="ECO:0000256" key="2">
    <source>
        <dbReference type="ARBA" id="ARBA00023015"/>
    </source>
</evidence>
<dbReference type="Gene3D" id="3.40.190.290">
    <property type="match status" value="1"/>
</dbReference>
<evidence type="ECO:0000313" key="8">
    <source>
        <dbReference type="Proteomes" id="UP000005089"/>
    </source>
</evidence>
<dbReference type="SUPFAM" id="SSF46785">
    <property type="entry name" value="Winged helix' DNA-binding domain"/>
    <property type="match status" value="1"/>
</dbReference>
<evidence type="ECO:0000256" key="4">
    <source>
        <dbReference type="ARBA" id="ARBA00023159"/>
    </source>
</evidence>
<dbReference type="GeneID" id="77134454"/>
<name>C3XBE6_OXAFO</name>
<dbReference type="Pfam" id="PF00126">
    <property type="entry name" value="HTH_1"/>
    <property type="match status" value="1"/>
</dbReference>
<dbReference type="PANTHER" id="PTHR30293:SF2">
    <property type="entry name" value="TRANSCRIPTIONAL ACTIVATOR PROTEIN NHAR"/>
    <property type="match status" value="1"/>
</dbReference>
<dbReference type="GO" id="GO:0003677">
    <property type="term" value="F:DNA binding"/>
    <property type="evidence" value="ECO:0007669"/>
    <property type="project" value="UniProtKB-KW"/>
</dbReference>
<evidence type="ECO:0000256" key="5">
    <source>
        <dbReference type="ARBA" id="ARBA00023163"/>
    </source>
</evidence>
<dbReference type="InterPro" id="IPR005119">
    <property type="entry name" value="LysR_subst-bd"/>
</dbReference>
<dbReference type="NCBIfam" id="NF008284">
    <property type="entry name" value="PRK11062.1"/>
    <property type="match status" value="1"/>
</dbReference>
<reference evidence="7 8" key="1">
    <citation type="submission" date="2009-02" db="EMBL/GenBank/DDBJ databases">
        <title>The Genome Sequence of Oxalobacter formigenes OXCC13.</title>
        <authorList>
            <consortium name="The Broad Institute Genome Sequencing Platform"/>
            <person name="Ward D."/>
            <person name="Young S.K."/>
            <person name="Kodira C.D."/>
            <person name="Zeng Q."/>
            <person name="Koehrsen M."/>
            <person name="Alvarado L."/>
            <person name="Berlin A."/>
            <person name="Borenstein D."/>
            <person name="Chen Z."/>
            <person name="Engels R."/>
            <person name="Freedman E."/>
            <person name="Gellesch M."/>
            <person name="Goldberg J."/>
            <person name="Griggs A."/>
            <person name="Gujja S."/>
            <person name="Heiman D."/>
            <person name="Hepburn T."/>
            <person name="Howarth C."/>
            <person name="Jen D."/>
            <person name="Larson L."/>
            <person name="Lewis B."/>
            <person name="Mehta T."/>
            <person name="Park D."/>
            <person name="Pearson M."/>
            <person name="Roberts A."/>
            <person name="Saif S."/>
            <person name="Shea T."/>
            <person name="Shenoy N."/>
            <person name="Sisk P."/>
            <person name="Stolte C."/>
            <person name="Sykes S."/>
            <person name="Walk T."/>
            <person name="White J."/>
            <person name="Yandava C."/>
            <person name="Allison M.J."/>
            <person name="Lander E."/>
            <person name="Nusbaum C."/>
            <person name="Galagan J."/>
            <person name="Birren B."/>
        </authorList>
    </citation>
    <scope>NUCLEOTIDE SEQUENCE [LARGE SCALE GENOMIC DNA]</scope>
    <source>
        <strain evidence="7 8">OXCC13</strain>
    </source>
</reference>
<dbReference type="OrthoDB" id="464481at2"/>
<keyword evidence="2" id="KW-0805">Transcription regulation</keyword>
<evidence type="ECO:0000256" key="3">
    <source>
        <dbReference type="ARBA" id="ARBA00023125"/>
    </source>
</evidence>
<organism evidence="7 8">
    <name type="scientific">Oxalobacter formigenes OXCC13</name>
    <dbReference type="NCBI Taxonomy" id="556269"/>
    <lineage>
        <taxon>Bacteria</taxon>
        <taxon>Pseudomonadati</taxon>
        <taxon>Pseudomonadota</taxon>
        <taxon>Betaproteobacteria</taxon>
        <taxon>Burkholderiales</taxon>
        <taxon>Oxalobacteraceae</taxon>
        <taxon>Oxalobacter</taxon>
    </lineage>
</organism>
<dbReference type="InterPro" id="IPR036388">
    <property type="entry name" value="WH-like_DNA-bd_sf"/>
</dbReference>
<evidence type="ECO:0000259" key="6">
    <source>
        <dbReference type="PROSITE" id="PS50931"/>
    </source>
</evidence>
<evidence type="ECO:0000256" key="1">
    <source>
        <dbReference type="ARBA" id="ARBA00009437"/>
    </source>
</evidence>
<dbReference type="Pfam" id="PF03466">
    <property type="entry name" value="LysR_substrate"/>
    <property type="match status" value="1"/>
</dbReference>
<dbReference type="EMBL" id="GG658170">
    <property type="protein sequence ID" value="EEO30522.1"/>
    <property type="molecule type" value="Genomic_DNA"/>
</dbReference>
<keyword evidence="8" id="KW-1185">Reference proteome</keyword>
<dbReference type="InterPro" id="IPR036390">
    <property type="entry name" value="WH_DNA-bd_sf"/>
</dbReference>
<evidence type="ECO:0000313" key="7">
    <source>
        <dbReference type="EMBL" id="EEO30522.1"/>
    </source>
</evidence>
<dbReference type="HOGENOM" id="CLU_039613_9_0_4"/>
<dbReference type="AlphaFoldDB" id="C3XBE6"/>
<sequence>MSALNLNYRHLYYFWVVAKEGGVTRAAERLGVAVQTISMQLSLLEKAVGKTLFAPQGRRLVLTEAGRLALNYADQIFLLGEQLQEALAEDDIGKSMRLTVGISDSLPKMIAYRLLETALEMPQFVRMECYDGSFETLLADLALHKLDVVLTDRPINMGSSLRVFSHELGDCPVWLFGSEELAEKYRPNFPECLTGAPILLPTRGNAIRTRLDQWFEVHGIRPFIVGEFSDSALLKTFGRNGLGMFHAPIALEKEMKDQFRSVPIGELTEVREQYYAISAEMKIKHAAVEAILAAHKGKIF</sequence>
<dbReference type="PANTHER" id="PTHR30293">
    <property type="entry name" value="TRANSCRIPTIONAL REGULATORY PROTEIN NAC-RELATED"/>
    <property type="match status" value="1"/>
</dbReference>
<feature type="domain" description="HTH lysR-type" evidence="6">
    <location>
        <begin position="6"/>
        <end position="63"/>
    </location>
</feature>
<dbReference type="STRING" id="847.BRW83_0544"/>
<dbReference type="PROSITE" id="PS50931">
    <property type="entry name" value="HTH_LYSR"/>
    <property type="match status" value="1"/>
</dbReference>
<gene>
    <name evidence="7" type="ORF">OFBG_01550</name>
</gene>
<dbReference type="SUPFAM" id="SSF53850">
    <property type="entry name" value="Periplasmic binding protein-like II"/>
    <property type="match status" value="1"/>
</dbReference>
<dbReference type="InterPro" id="IPR000847">
    <property type="entry name" value="LysR_HTH_N"/>
</dbReference>
<dbReference type="RefSeq" id="WP_005881748.1">
    <property type="nucleotide sequence ID" value="NZ_CP019430.1"/>
</dbReference>
<dbReference type="eggNOG" id="COG0583">
    <property type="taxonomic scope" value="Bacteria"/>
</dbReference>
<keyword evidence="5" id="KW-0804">Transcription</keyword>
<keyword evidence="3" id="KW-0238">DNA-binding</keyword>
<comment type="similarity">
    <text evidence="1">Belongs to the LysR transcriptional regulatory family.</text>
</comment>